<evidence type="ECO:0000256" key="14">
    <source>
        <dbReference type="ARBA" id="ARBA00051301"/>
    </source>
</evidence>
<dbReference type="Proteomes" id="UP000286773">
    <property type="component" value="Unassembled WGS sequence"/>
</dbReference>
<evidence type="ECO:0000256" key="12">
    <source>
        <dbReference type="ARBA" id="ARBA00023154"/>
    </source>
</evidence>
<dbReference type="InterPro" id="IPR011650">
    <property type="entry name" value="Peptidase_M20_dimer"/>
</dbReference>
<gene>
    <name evidence="16" type="ORF">CBF27_09875</name>
</gene>
<dbReference type="EC" id="3.5.1.18" evidence="5"/>
<dbReference type="PROSITE" id="PS00759">
    <property type="entry name" value="ARGE_DAPE_CPG2_2"/>
    <property type="match status" value="1"/>
</dbReference>
<dbReference type="Gene3D" id="3.40.630.10">
    <property type="entry name" value="Zn peptidases"/>
    <property type="match status" value="2"/>
</dbReference>
<dbReference type="NCBIfam" id="TIGR01910">
    <property type="entry name" value="DapE-ArgE"/>
    <property type="match status" value="1"/>
</dbReference>
<evidence type="ECO:0000256" key="6">
    <source>
        <dbReference type="ARBA" id="ARBA00016853"/>
    </source>
</evidence>
<evidence type="ECO:0000259" key="15">
    <source>
        <dbReference type="Pfam" id="PF07687"/>
    </source>
</evidence>
<dbReference type="GO" id="GO:0009014">
    <property type="term" value="F:succinyl-diaminopimelate desuccinylase activity"/>
    <property type="evidence" value="ECO:0007669"/>
    <property type="project" value="UniProtKB-EC"/>
</dbReference>
<keyword evidence="7" id="KW-0028">Amino-acid biosynthesis</keyword>
<comment type="catalytic activity">
    <reaction evidence="14">
        <text>N-succinyl-(2S,6S)-2,6-diaminopimelate + H2O = (2S,6S)-2,6-diaminopimelate + succinate</text>
        <dbReference type="Rhea" id="RHEA:22608"/>
        <dbReference type="ChEBI" id="CHEBI:15377"/>
        <dbReference type="ChEBI" id="CHEBI:30031"/>
        <dbReference type="ChEBI" id="CHEBI:57609"/>
        <dbReference type="ChEBI" id="CHEBI:58087"/>
        <dbReference type="EC" id="3.5.1.18"/>
    </reaction>
</comment>
<proteinExistence type="inferred from homology"/>
<keyword evidence="10" id="KW-0862">Zinc</keyword>
<comment type="caution">
    <text evidence="16">The sequence shown here is derived from an EMBL/GenBank/DDBJ whole genome shotgun (WGS) entry which is preliminary data.</text>
</comment>
<name>A0A430ARE2_9ENTE</name>
<comment type="cofactor">
    <cofactor evidence="1">
        <name>Co(2+)</name>
        <dbReference type="ChEBI" id="CHEBI:48828"/>
    </cofactor>
</comment>
<accession>A0A430ARE2</accession>
<evidence type="ECO:0000256" key="1">
    <source>
        <dbReference type="ARBA" id="ARBA00001941"/>
    </source>
</evidence>
<dbReference type="Pfam" id="PF01546">
    <property type="entry name" value="Peptidase_M20"/>
    <property type="match status" value="1"/>
</dbReference>
<evidence type="ECO:0000256" key="13">
    <source>
        <dbReference type="ARBA" id="ARBA00023285"/>
    </source>
</evidence>
<dbReference type="InterPro" id="IPR001261">
    <property type="entry name" value="ArgE/DapE_CS"/>
</dbReference>
<dbReference type="Gene3D" id="3.30.70.360">
    <property type="match status" value="1"/>
</dbReference>
<keyword evidence="8" id="KW-0479">Metal-binding</keyword>
<evidence type="ECO:0000256" key="7">
    <source>
        <dbReference type="ARBA" id="ARBA00022605"/>
    </source>
</evidence>
<dbReference type="InterPro" id="IPR036264">
    <property type="entry name" value="Bact_exopeptidase_dim_dom"/>
</dbReference>
<dbReference type="AlphaFoldDB" id="A0A430ARE2"/>
<dbReference type="InterPro" id="IPR002933">
    <property type="entry name" value="Peptidase_M20"/>
</dbReference>
<dbReference type="NCBIfam" id="NF006365">
    <property type="entry name" value="PRK08588.1"/>
    <property type="match status" value="1"/>
</dbReference>
<feature type="domain" description="Peptidase M20 dimerisation" evidence="15">
    <location>
        <begin position="172"/>
        <end position="276"/>
    </location>
</feature>
<dbReference type="UniPathway" id="UPA00034">
    <property type="reaction ID" value="UER00021"/>
</dbReference>
<comment type="cofactor">
    <cofactor evidence="2">
        <name>Zn(2+)</name>
        <dbReference type="ChEBI" id="CHEBI:29105"/>
    </cofactor>
</comment>
<dbReference type="Pfam" id="PF07687">
    <property type="entry name" value="M20_dimer"/>
    <property type="match status" value="1"/>
</dbReference>
<evidence type="ECO:0000256" key="8">
    <source>
        <dbReference type="ARBA" id="ARBA00022723"/>
    </source>
</evidence>
<evidence type="ECO:0000313" key="16">
    <source>
        <dbReference type="EMBL" id="RSU10617.1"/>
    </source>
</evidence>
<dbReference type="SUPFAM" id="SSF53187">
    <property type="entry name" value="Zn-dependent exopeptidases"/>
    <property type="match status" value="1"/>
</dbReference>
<dbReference type="CDD" id="cd08659">
    <property type="entry name" value="M20_ArgE_DapE-like"/>
    <property type="match status" value="1"/>
</dbReference>
<dbReference type="PANTHER" id="PTHR43808:SF8">
    <property type="entry name" value="PEPTIDASE M20 DIMERISATION DOMAIN-CONTAINING PROTEIN"/>
    <property type="match status" value="1"/>
</dbReference>
<evidence type="ECO:0000256" key="5">
    <source>
        <dbReference type="ARBA" id="ARBA00011921"/>
    </source>
</evidence>
<evidence type="ECO:0000256" key="4">
    <source>
        <dbReference type="ARBA" id="ARBA00006247"/>
    </source>
</evidence>
<dbReference type="EMBL" id="NGKC01000011">
    <property type="protein sequence ID" value="RSU10617.1"/>
    <property type="molecule type" value="Genomic_DNA"/>
</dbReference>
<comment type="similarity">
    <text evidence="4">Belongs to the peptidase M20A family.</text>
</comment>
<evidence type="ECO:0000256" key="11">
    <source>
        <dbReference type="ARBA" id="ARBA00022915"/>
    </source>
</evidence>
<keyword evidence="13" id="KW-0170">Cobalt</keyword>
<comment type="pathway">
    <text evidence="3">Amino-acid biosynthesis; L-lysine biosynthesis via DAP pathway; LL-2,6-diaminopimelate from (S)-tetrahydrodipicolinate (succinylase route): step 3/3.</text>
</comment>
<keyword evidence="9" id="KW-0378">Hydrolase</keyword>
<organism evidence="16 17">
    <name type="scientific">Vagococcus acidifermentans</name>
    <dbReference type="NCBI Taxonomy" id="564710"/>
    <lineage>
        <taxon>Bacteria</taxon>
        <taxon>Bacillati</taxon>
        <taxon>Bacillota</taxon>
        <taxon>Bacilli</taxon>
        <taxon>Lactobacillales</taxon>
        <taxon>Enterococcaceae</taxon>
        <taxon>Vagococcus</taxon>
    </lineage>
</organism>
<dbReference type="GO" id="GO:0009089">
    <property type="term" value="P:lysine biosynthetic process via diaminopimelate"/>
    <property type="evidence" value="ECO:0007669"/>
    <property type="project" value="UniProtKB-UniPathway"/>
</dbReference>
<sequence>MNKEHALALLKEVVQMETVLGKETEVVNHLAALFAQHEIPFERVTYAENRDQLVVTLTGSKGAGPVLGFSGHMDVVPVGEVAWTHPPFAAVEEGELLFGRGTCDMKAGLIAQVVALIQLKEAGAPFAGTVKLLITVGEETAAVGAGQLTDLGYADDLDALVIGEPSQLDVVIAHKGALWPQFTTYGKTAHGSMPQLGVNAVDQMLEVIRQFKDTFDFSCATDTLLGTSTASLNILQGGSGNNVVPDKCVANVDIRTVPGQNHEKLKADIEEMVRALDGRLEYFKGEVAFVNDLPPIRTEKDDPFTLLTAEIIRKVAGKEPVIKSLTGYTDGSQFSRAAKDFPIIIVGPGDTSLAHQPNECVPIPQFYQMIDVNKEIALNYLR</sequence>
<dbReference type="OrthoDB" id="9792335at2"/>
<dbReference type="InterPro" id="IPR010182">
    <property type="entry name" value="ArgE/DapE"/>
</dbReference>
<dbReference type="RefSeq" id="WP_126814144.1">
    <property type="nucleotide sequence ID" value="NZ_NGKC01000011.1"/>
</dbReference>
<dbReference type="InterPro" id="IPR050072">
    <property type="entry name" value="Peptidase_M20A"/>
</dbReference>
<dbReference type="PANTHER" id="PTHR43808">
    <property type="entry name" value="ACETYLORNITHINE DEACETYLASE"/>
    <property type="match status" value="1"/>
</dbReference>
<dbReference type="GO" id="GO:0046872">
    <property type="term" value="F:metal ion binding"/>
    <property type="evidence" value="ECO:0007669"/>
    <property type="project" value="UniProtKB-KW"/>
</dbReference>
<evidence type="ECO:0000313" key="17">
    <source>
        <dbReference type="Proteomes" id="UP000286773"/>
    </source>
</evidence>
<dbReference type="SUPFAM" id="SSF55031">
    <property type="entry name" value="Bacterial exopeptidase dimerisation domain"/>
    <property type="match status" value="1"/>
</dbReference>
<reference evidence="16 17" key="1">
    <citation type="submission" date="2017-05" db="EMBL/GenBank/DDBJ databases">
        <title>Vagococcus spp. assemblies.</title>
        <authorList>
            <person name="Gulvik C.A."/>
        </authorList>
    </citation>
    <scope>NUCLEOTIDE SEQUENCE [LARGE SCALE GENOMIC DNA]</scope>
    <source>
        <strain evidence="16 17">LMG 24798</strain>
    </source>
</reference>
<evidence type="ECO:0000256" key="10">
    <source>
        <dbReference type="ARBA" id="ARBA00022833"/>
    </source>
</evidence>
<dbReference type="PROSITE" id="PS00758">
    <property type="entry name" value="ARGE_DAPE_CPG2_1"/>
    <property type="match status" value="1"/>
</dbReference>
<keyword evidence="11" id="KW-0220">Diaminopimelate biosynthesis</keyword>
<keyword evidence="17" id="KW-1185">Reference proteome</keyword>
<evidence type="ECO:0000256" key="9">
    <source>
        <dbReference type="ARBA" id="ARBA00022801"/>
    </source>
</evidence>
<evidence type="ECO:0000256" key="2">
    <source>
        <dbReference type="ARBA" id="ARBA00001947"/>
    </source>
</evidence>
<evidence type="ECO:0000256" key="3">
    <source>
        <dbReference type="ARBA" id="ARBA00005130"/>
    </source>
</evidence>
<protein>
    <recommendedName>
        <fullName evidence="6">Probable succinyl-diaminopimelate desuccinylase</fullName>
        <ecNumber evidence="5">3.5.1.18</ecNumber>
    </recommendedName>
</protein>
<dbReference type="GO" id="GO:0019877">
    <property type="term" value="P:diaminopimelate biosynthetic process"/>
    <property type="evidence" value="ECO:0007669"/>
    <property type="project" value="UniProtKB-KW"/>
</dbReference>
<keyword evidence="12" id="KW-0457">Lysine biosynthesis</keyword>